<evidence type="ECO:0000259" key="12">
    <source>
        <dbReference type="Pfam" id="PF02770"/>
    </source>
</evidence>
<evidence type="ECO:0000256" key="1">
    <source>
        <dbReference type="ARBA" id="ARBA00001974"/>
    </source>
</evidence>
<evidence type="ECO:0000256" key="2">
    <source>
        <dbReference type="ARBA" id="ARBA00009347"/>
    </source>
</evidence>
<dbReference type="Gene3D" id="1.20.140.10">
    <property type="entry name" value="Butyryl-CoA Dehydrogenase, subunit A, domain 3"/>
    <property type="match status" value="1"/>
</dbReference>
<comment type="similarity">
    <text evidence="2 10">Belongs to the acyl-CoA dehydrogenase family.</text>
</comment>
<dbReference type="GO" id="GO:0016627">
    <property type="term" value="F:oxidoreductase activity, acting on the CH-CH group of donors"/>
    <property type="evidence" value="ECO:0007669"/>
    <property type="project" value="InterPro"/>
</dbReference>
<keyword evidence="5 10" id="KW-0560">Oxidoreductase</keyword>
<dbReference type="InterPro" id="IPR009075">
    <property type="entry name" value="AcylCo_DH/oxidase_C"/>
</dbReference>
<feature type="domain" description="Acyl-CoA dehydrogenase/oxidase N-terminal" evidence="13">
    <location>
        <begin position="43"/>
        <end position="157"/>
    </location>
</feature>
<dbReference type="Pfam" id="PF02771">
    <property type="entry name" value="Acyl-CoA_dh_N"/>
    <property type="match status" value="1"/>
</dbReference>
<dbReference type="Pfam" id="PF00441">
    <property type="entry name" value="Acyl-CoA_dh_1"/>
    <property type="match status" value="1"/>
</dbReference>
<dbReference type="OrthoDB" id="9764895at2"/>
<comment type="cofactor">
    <cofactor evidence="1 10">
        <name>FAD</name>
        <dbReference type="ChEBI" id="CHEBI:57692"/>
    </cofactor>
</comment>
<dbReference type="AlphaFoldDB" id="A0A1H6AGT6"/>
<dbReference type="Pfam" id="PF02770">
    <property type="entry name" value="Acyl-CoA_dh_M"/>
    <property type="match status" value="1"/>
</dbReference>
<feature type="domain" description="Acyl-CoA oxidase/dehydrogenase middle" evidence="12">
    <location>
        <begin position="162"/>
        <end position="267"/>
    </location>
</feature>
<evidence type="ECO:0000256" key="5">
    <source>
        <dbReference type="ARBA" id="ARBA00023002"/>
    </source>
</evidence>
<dbReference type="EMBL" id="FNVQ01000002">
    <property type="protein sequence ID" value="SEG47602.1"/>
    <property type="molecule type" value="Genomic_DNA"/>
</dbReference>
<dbReference type="InterPro" id="IPR006091">
    <property type="entry name" value="Acyl-CoA_Oxase/DH_mid-dom"/>
</dbReference>
<feature type="domain" description="Acetyl-CoA dehydrogenase-like C-terminal" evidence="14">
    <location>
        <begin position="461"/>
        <end position="584"/>
    </location>
</feature>
<dbReference type="SUPFAM" id="SSF56645">
    <property type="entry name" value="Acyl-CoA dehydrogenase NM domain-like"/>
    <property type="match status" value="1"/>
</dbReference>
<dbReference type="FunFam" id="2.40.110.10:FF:000031">
    <property type="entry name" value="Acyl-CoA dehydrogenase, putative"/>
    <property type="match status" value="1"/>
</dbReference>
<evidence type="ECO:0000256" key="10">
    <source>
        <dbReference type="RuleBase" id="RU362125"/>
    </source>
</evidence>
<proteinExistence type="inferred from homology"/>
<keyword evidence="16" id="KW-1185">Reference proteome</keyword>
<dbReference type="InterPro" id="IPR037069">
    <property type="entry name" value="AcylCoA_DH/ox_N_sf"/>
</dbReference>
<dbReference type="InterPro" id="IPR046373">
    <property type="entry name" value="Acyl-CoA_Oxase/DH_mid-dom_sf"/>
</dbReference>
<dbReference type="InterPro" id="IPR036250">
    <property type="entry name" value="AcylCo_DH-like_C"/>
</dbReference>
<dbReference type="EC" id="1.3.99.41" evidence="8"/>
<name>A0A1H6AGT6_9GAMM</name>
<keyword evidence="4 10" id="KW-0274">FAD</keyword>
<keyword evidence="3 10" id="KW-0285">Flavoprotein</keyword>
<dbReference type="Gene3D" id="2.40.110.10">
    <property type="entry name" value="Butyryl-CoA Dehydrogenase, subunit A, domain 2"/>
    <property type="match status" value="1"/>
</dbReference>
<evidence type="ECO:0000256" key="3">
    <source>
        <dbReference type="ARBA" id="ARBA00022630"/>
    </source>
</evidence>
<dbReference type="GO" id="GO:0050660">
    <property type="term" value="F:flavin adenine dinucleotide binding"/>
    <property type="evidence" value="ECO:0007669"/>
    <property type="project" value="InterPro"/>
</dbReference>
<gene>
    <name evidence="15" type="ORF">SAMN05444390_10218</name>
</gene>
<dbReference type="InterPro" id="IPR025878">
    <property type="entry name" value="Acyl-CoA_dh-like_C_dom"/>
</dbReference>
<evidence type="ECO:0000313" key="16">
    <source>
        <dbReference type="Proteomes" id="UP000236745"/>
    </source>
</evidence>
<sequence>MLNYRFPRKQALFLINDVVGVPKPVGGADNDELDAEMLAAIFDEAARFGENLLAPSNRQGDLEPAKLTPDGVQETSGFADIYHQFCEAGWPSLAGDPEYGGQGLPNLLSVATNEIWQSSNLAWALCPLLTSGVIEALGVHGTEELKTLWLEKVTSGEWTGTMNLTEPDAGSDLAALKSRAVPQGDHYLITGQKIYITWGDHRMAENIVHLVLARLPDAPVGVKGISLFLVPKYLLDEQGRPGKPNDLRALAVEHKMGIHGSPTCVMSYGDNGGAVGYLVGEPHQGLACMFTMMNSARQAVGLQGLGIAERAYQAARDYARERVQGTLADGSRVTIINHPDVRRMLTQMLACCEAMRAFAYEAAAEVDRARAAEGDERKRREARVALYTPLVKGWMTELAQEVCSLSMQVHGGMGYIEETGVAQLYRDARILPIYEGTTGIQALDLIGRKIAADQGAALGDLFAEIDAAIDTCSLAPAVLSDGLREALAQSRRCVDGLMARAKADPAAPAAGSVNLMLLLGYLCGGWMLLRSSQRAAEHEQKGEDQAFWQTRQQVASAYAEQLLGRCSSLAQAAAAGSTTLMAIDEEQF</sequence>
<dbReference type="RefSeq" id="WP_104003137.1">
    <property type="nucleotide sequence ID" value="NZ_FNVQ01000002.1"/>
</dbReference>
<organism evidence="15 16">
    <name type="scientific">Marinobacterium lutimaris</name>
    <dbReference type="NCBI Taxonomy" id="568106"/>
    <lineage>
        <taxon>Bacteria</taxon>
        <taxon>Pseudomonadati</taxon>
        <taxon>Pseudomonadota</taxon>
        <taxon>Gammaproteobacteria</taxon>
        <taxon>Oceanospirillales</taxon>
        <taxon>Oceanospirillaceae</taxon>
        <taxon>Marinobacterium</taxon>
    </lineage>
</organism>
<dbReference type="Pfam" id="PF12806">
    <property type="entry name" value="Acyl-CoA_dh_C"/>
    <property type="match status" value="1"/>
</dbReference>
<feature type="domain" description="Acyl-CoA dehydrogenase/oxidase C-terminal" evidence="11">
    <location>
        <begin position="284"/>
        <end position="447"/>
    </location>
</feature>
<dbReference type="InterPro" id="IPR013786">
    <property type="entry name" value="AcylCoA_DH/ox_N"/>
</dbReference>
<dbReference type="InterPro" id="IPR052166">
    <property type="entry name" value="Diverse_Acyl-CoA_DH"/>
</dbReference>
<evidence type="ECO:0000256" key="4">
    <source>
        <dbReference type="ARBA" id="ARBA00022827"/>
    </source>
</evidence>
<comment type="function">
    <text evidence="7">Involved in the assimilation of dimethylsulphoniopropionate (DMSP), an important compound in the fixation of carbon in marine phytoplankton, by mediating the conversion of 3-(methylthio)propanoyl-CoA (MMPA-CoA) to 3-(methylthio)acryloyl-CoA (MTA-CoA).</text>
</comment>
<evidence type="ECO:0000313" key="15">
    <source>
        <dbReference type="EMBL" id="SEG47602.1"/>
    </source>
</evidence>
<dbReference type="PANTHER" id="PTHR42803:SF1">
    <property type="entry name" value="BROAD-SPECIFICITY LINEAR ACYL-COA DEHYDROGENASE FADE5"/>
    <property type="match status" value="1"/>
</dbReference>
<dbReference type="Proteomes" id="UP000236745">
    <property type="component" value="Unassembled WGS sequence"/>
</dbReference>
<evidence type="ECO:0000256" key="6">
    <source>
        <dbReference type="ARBA" id="ARBA00051388"/>
    </source>
</evidence>
<evidence type="ECO:0000256" key="9">
    <source>
        <dbReference type="ARBA" id="ARBA00069043"/>
    </source>
</evidence>
<protein>
    <recommendedName>
        <fullName evidence="9">3-methylmercaptopropionyl-CoA dehydrogenase</fullName>
        <ecNumber evidence="8">1.3.99.41</ecNumber>
    </recommendedName>
</protein>
<evidence type="ECO:0000259" key="14">
    <source>
        <dbReference type="Pfam" id="PF12806"/>
    </source>
</evidence>
<evidence type="ECO:0000259" key="11">
    <source>
        <dbReference type="Pfam" id="PF00441"/>
    </source>
</evidence>
<dbReference type="Gene3D" id="1.10.540.10">
    <property type="entry name" value="Acyl-CoA dehydrogenase/oxidase, N-terminal domain"/>
    <property type="match status" value="1"/>
</dbReference>
<dbReference type="InterPro" id="IPR009100">
    <property type="entry name" value="AcylCoA_DH/oxidase_NM_dom_sf"/>
</dbReference>
<evidence type="ECO:0000256" key="8">
    <source>
        <dbReference type="ARBA" id="ARBA00066694"/>
    </source>
</evidence>
<accession>A0A1H6AGT6</accession>
<dbReference type="SUPFAM" id="SSF47203">
    <property type="entry name" value="Acyl-CoA dehydrogenase C-terminal domain-like"/>
    <property type="match status" value="1"/>
</dbReference>
<comment type="catalytic activity">
    <reaction evidence="6">
        <text>3-(methylsulfanyl)propanoyl-CoA + oxidized [electron-transfer flavoprotein] + H(+) = 3-(methylsulfanyl)acryloyl-CoA + reduced [electron-transfer flavoprotein]</text>
        <dbReference type="Rhea" id="RHEA:52612"/>
        <dbReference type="Rhea" id="RHEA-COMP:10685"/>
        <dbReference type="Rhea" id="RHEA-COMP:10686"/>
        <dbReference type="ChEBI" id="CHEBI:15378"/>
        <dbReference type="ChEBI" id="CHEBI:57692"/>
        <dbReference type="ChEBI" id="CHEBI:58307"/>
        <dbReference type="ChEBI" id="CHEBI:82815"/>
        <dbReference type="ChEBI" id="CHEBI:84994"/>
        <dbReference type="EC" id="1.3.99.41"/>
    </reaction>
    <physiologicalReaction direction="left-to-right" evidence="6">
        <dbReference type="Rhea" id="RHEA:52613"/>
    </physiologicalReaction>
</comment>
<evidence type="ECO:0000259" key="13">
    <source>
        <dbReference type="Pfam" id="PF02771"/>
    </source>
</evidence>
<reference evidence="15 16" key="1">
    <citation type="submission" date="2016-10" db="EMBL/GenBank/DDBJ databases">
        <authorList>
            <person name="de Groot N.N."/>
        </authorList>
    </citation>
    <scope>NUCLEOTIDE SEQUENCE [LARGE SCALE GENOMIC DNA]</scope>
    <source>
        <strain evidence="15 16">DSM 22012</strain>
    </source>
</reference>
<dbReference type="PANTHER" id="PTHR42803">
    <property type="entry name" value="ACYL-COA DEHYDROGENASE"/>
    <property type="match status" value="1"/>
</dbReference>
<evidence type="ECO:0000256" key="7">
    <source>
        <dbReference type="ARBA" id="ARBA00058683"/>
    </source>
</evidence>